<dbReference type="Pfam" id="PF00496">
    <property type="entry name" value="SBP_bac_5"/>
    <property type="match status" value="1"/>
</dbReference>
<organism evidence="6 7">
    <name type="scientific">Geodia barretti</name>
    <name type="common">Barrett's horny sponge</name>
    <dbReference type="NCBI Taxonomy" id="519541"/>
    <lineage>
        <taxon>Eukaryota</taxon>
        <taxon>Metazoa</taxon>
        <taxon>Porifera</taxon>
        <taxon>Demospongiae</taxon>
        <taxon>Heteroscleromorpha</taxon>
        <taxon>Tetractinellida</taxon>
        <taxon>Astrophorina</taxon>
        <taxon>Geodiidae</taxon>
        <taxon>Geodia</taxon>
    </lineage>
</organism>
<evidence type="ECO:0000313" key="7">
    <source>
        <dbReference type="Proteomes" id="UP001174909"/>
    </source>
</evidence>
<feature type="domain" description="Solute-binding protein family 5" evidence="5">
    <location>
        <begin position="1"/>
        <end position="139"/>
    </location>
</feature>
<sequence length="190" mass="21471">MVLARNENYWGKHAYLDNVVLNLAGGVSMAMYENDEIDITGVGLADLTRVQDPTEELNKDLVRVPPHFSISYVGFNITEPPFDDPKFRQALNYAVDKQLISEQVYSDLVMPAYGILPPGFPGYSDEVEGIGYDPEKGKAATCRVEDFIDILFYSESSGNHGKYSNQEVDRRVEQARTEQDIIRRVSVTRR</sequence>
<evidence type="ECO:0000259" key="5">
    <source>
        <dbReference type="Pfam" id="PF00496"/>
    </source>
</evidence>
<dbReference type="GO" id="GO:1904680">
    <property type="term" value="F:peptide transmembrane transporter activity"/>
    <property type="evidence" value="ECO:0007669"/>
    <property type="project" value="TreeGrafter"/>
</dbReference>
<comment type="subcellular location">
    <subcellularLocation>
        <location evidence="1">Cell envelope</location>
    </subcellularLocation>
</comment>
<dbReference type="GO" id="GO:0015833">
    <property type="term" value="P:peptide transport"/>
    <property type="evidence" value="ECO:0007669"/>
    <property type="project" value="TreeGrafter"/>
</dbReference>
<evidence type="ECO:0000256" key="2">
    <source>
        <dbReference type="ARBA" id="ARBA00005695"/>
    </source>
</evidence>
<name>A0AA35RD68_GEOBA</name>
<dbReference type="Gene3D" id="3.10.105.10">
    <property type="entry name" value="Dipeptide-binding Protein, Domain 3"/>
    <property type="match status" value="1"/>
</dbReference>
<dbReference type="PANTHER" id="PTHR30290">
    <property type="entry name" value="PERIPLASMIC BINDING COMPONENT OF ABC TRANSPORTER"/>
    <property type="match status" value="1"/>
</dbReference>
<dbReference type="InterPro" id="IPR039424">
    <property type="entry name" value="SBP_5"/>
</dbReference>
<proteinExistence type="inferred from homology"/>
<dbReference type="PANTHER" id="PTHR30290:SF10">
    <property type="entry name" value="PERIPLASMIC OLIGOPEPTIDE-BINDING PROTEIN-RELATED"/>
    <property type="match status" value="1"/>
</dbReference>
<dbReference type="InterPro" id="IPR000914">
    <property type="entry name" value="SBP_5_dom"/>
</dbReference>
<comment type="caution">
    <text evidence="6">The sequence shown here is derived from an EMBL/GenBank/DDBJ whole genome shotgun (WGS) entry which is preliminary data.</text>
</comment>
<dbReference type="Gene3D" id="3.40.190.10">
    <property type="entry name" value="Periplasmic binding protein-like II"/>
    <property type="match status" value="1"/>
</dbReference>
<gene>
    <name evidence="6" type="ORF">GBAR_LOCUS6117</name>
</gene>
<evidence type="ECO:0000256" key="3">
    <source>
        <dbReference type="ARBA" id="ARBA00022448"/>
    </source>
</evidence>
<protein>
    <submittedName>
        <fullName evidence="6">Heme-binding protein A</fullName>
    </submittedName>
</protein>
<keyword evidence="4" id="KW-0732">Signal</keyword>
<evidence type="ECO:0000256" key="1">
    <source>
        <dbReference type="ARBA" id="ARBA00004196"/>
    </source>
</evidence>
<dbReference type="AlphaFoldDB" id="A0AA35RD68"/>
<keyword evidence="3" id="KW-0813">Transport</keyword>
<evidence type="ECO:0000256" key="4">
    <source>
        <dbReference type="ARBA" id="ARBA00022729"/>
    </source>
</evidence>
<evidence type="ECO:0000313" key="6">
    <source>
        <dbReference type="EMBL" id="CAI8009034.1"/>
    </source>
</evidence>
<dbReference type="EMBL" id="CASHTH010000918">
    <property type="protein sequence ID" value="CAI8009034.1"/>
    <property type="molecule type" value="Genomic_DNA"/>
</dbReference>
<comment type="similarity">
    <text evidence="2">Belongs to the bacterial solute-binding protein 5 family.</text>
</comment>
<reference evidence="6" key="1">
    <citation type="submission" date="2023-03" db="EMBL/GenBank/DDBJ databases">
        <authorList>
            <person name="Steffen K."/>
            <person name="Cardenas P."/>
        </authorList>
    </citation>
    <scope>NUCLEOTIDE SEQUENCE</scope>
</reference>
<keyword evidence="7" id="KW-1185">Reference proteome</keyword>
<dbReference type="SUPFAM" id="SSF53850">
    <property type="entry name" value="Periplasmic binding protein-like II"/>
    <property type="match status" value="1"/>
</dbReference>
<accession>A0AA35RD68</accession>
<dbReference type="Proteomes" id="UP001174909">
    <property type="component" value="Unassembled WGS sequence"/>
</dbReference>